<sequence>MGQTRLRRPPAPSDAERARSVATRGGEAALVGTGAPEPVVPLVHHLHADGSAVLLLPDDSPVLTAIRESERGELPVMLEVSDRAPVALREPIRALLWISGWLRVPDPGSAKRAALQVADAAPHPALLDLGHGATLVKLSPSSAVLADAEGTAALAPVDLAAARPDPFCRIEDHWLSHLEDSHPEVFDALARHLPAALRQTLGARVRPLGVDRFGLRLRVETAEGDHDVRLAWQAEAATADELRVQLGLLVGCPFRQVAEAGSESGVTDAVD</sequence>
<feature type="domain" description="DUF2470" evidence="1">
    <location>
        <begin position="172"/>
        <end position="246"/>
    </location>
</feature>
<dbReference type="EMBL" id="BAABGT010000029">
    <property type="protein sequence ID" value="GAA4544624.1"/>
    <property type="molecule type" value="Genomic_DNA"/>
</dbReference>
<accession>A0ABP8RQF4</accession>
<dbReference type="Proteomes" id="UP001501598">
    <property type="component" value="Unassembled WGS sequence"/>
</dbReference>
<keyword evidence="3" id="KW-1185">Reference proteome</keyword>
<gene>
    <name evidence="2" type="ORF">GCM10023175_23120</name>
</gene>
<protein>
    <submittedName>
        <fullName evidence="2">DUF2470 domain-containing protein</fullName>
    </submittedName>
</protein>
<dbReference type="RefSeq" id="WP_345415837.1">
    <property type="nucleotide sequence ID" value="NZ_BAABGT010000029.1"/>
</dbReference>
<dbReference type="SUPFAM" id="SSF50475">
    <property type="entry name" value="FMN-binding split barrel"/>
    <property type="match status" value="1"/>
</dbReference>
<organism evidence="2 3">
    <name type="scientific">Pseudonocardia xishanensis</name>
    <dbReference type="NCBI Taxonomy" id="630995"/>
    <lineage>
        <taxon>Bacteria</taxon>
        <taxon>Bacillati</taxon>
        <taxon>Actinomycetota</taxon>
        <taxon>Actinomycetes</taxon>
        <taxon>Pseudonocardiales</taxon>
        <taxon>Pseudonocardiaceae</taxon>
        <taxon>Pseudonocardia</taxon>
    </lineage>
</organism>
<dbReference type="Gene3D" id="3.20.180.10">
    <property type="entry name" value="PNP-oxidase-like"/>
    <property type="match status" value="1"/>
</dbReference>
<evidence type="ECO:0000313" key="3">
    <source>
        <dbReference type="Proteomes" id="UP001501598"/>
    </source>
</evidence>
<dbReference type="InterPro" id="IPR019595">
    <property type="entry name" value="DUF2470"/>
</dbReference>
<comment type="caution">
    <text evidence="2">The sequence shown here is derived from an EMBL/GenBank/DDBJ whole genome shotgun (WGS) entry which is preliminary data.</text>
</comment>
<reference evidence="3" key="1">
    <citation type="journal article" date="2019" name="Int. J. Syst. Evol. Microbiol.">
        <title>The Global Catalogue of Microorganisms (GCM) 10K type strain sequencing project: providing services to taxonomists for standard genome sequencing and annotation.</title>
        <authorList>
            <consortium name="The Broad Institute Genomics Platform"/>
            <consortium name="The Broad Institute Genome Sequencing Center for Infectious Disease"/>
            <person name="Wu L."/>
            <person name="Ma J."/>
        </authorList>
    </citation>
    <scope>NUCLEOTIDE SEQUENCE [LARGE SCALE GENOMIC DNA]</scope>
    <source>
        <strain evidence="3">JCM 17906</strain>
    </source>
</reference>
<dbReference type="InterPro" id="IPR037119">
    <property type="entry name" value="Haem_oxidase_HugZ-like_sf"/>
</dbReference>
<proteinExistence type="predicted"/>
<dbReference type="Pfam" id="PF10615">
    <property type="entry name" value="DUF2470"/>
    <property type="match status" value="1"/>
</dbReference>
<evidence type="ECO:0000259" key="1">
    <source>
        <dbReference type="Pfam" id="PF10615"/>
    </source>
</evidence>
<evidence type="ECO:0000313" key="2">
    <source>
        <dbReference type="EMBL" id="GAA4544624.1"/>
    </source>
</evidence>
<name>A0ABP8RQF4_9PSEU</name>